<sequence length="186" mass="21279">SKAVKSVMKNGINVYASQETFDAQGVTDDQAEWHANTLDGIDVGDGTRYAILNLDSFDVLPFKVQHDVPCLGFVIREKATGEYLLFATDFFCLEQRFPYLFSIVALACSYDKDVLQRRVDEKTIDESLAKRLLFSHPSKQWLMGYLQDHVDLSKCRALYLLHCSAGNLNKEATRKEIQEEFYIDTY</sequence>
<dbReference type="AlphaFoldDB" id="A0A0F9MMY2"/>
<protein>
    <submittedName>
        <fullName evidence="1">Uncharacterized protein</fullName>
    </submittedName>
</protein>
<dbReference type="Gene3D" id="3.60.15.10">
    <property type="entry name" value="Ribonuclease Z/Hydroxyacylglutathione hydrolase-like"/>
    <property type="match status" value="1"/>
</dbReference>
<name>A0A0F9MMY2_9ZZZZ</name>
<accession>A0A0F9MMY2</accession>
<dbReference type="EMBL" id="LAZR01008528">
    <property type="protein sequence ID" value="KKM78190.1"/>
    <property type="molecule type" value="Genomic_DNA"/>
</dbReference>
<gene>
    <name evidence="1" type="ORF">LCGC14_1362370</name>
</gene>
<feature type="non-terminal residue" evidence="1">
    <location>
        <position position="1"/>
    </location>
</feature>
<evidence type="ECO:0000313" key="1">
    <source>
        <dbReference type="EMBL" id="KKM78190.1"/>
    </source>
</evidence>
<comment type="caution">
    <text evidence="1">The sequence shown here is derived from an EMBL/GenBank/DDBJ whole genome shotgun (WGS) entry which is preliminary data.</text>
</comment>
<proteinExistence type="predicted"/>
<dbReference type="InterPro" id="IPR036866">
    <property type="entry name" value="RibonucZ/Hydroxyglut_hydro"/>
</dbReference>
<reference evidence="1" key="1">
    <citation type="journal article" date="2015" name="Nature">
        <title>Complex archaea that bridge the gap between prokaryotes and eukaryotes.</title>
        <authorList>
            <person name="Spang A."/>
            <person name="Saw J.H."/>
            <person name="Jorgensen S.L."/>
            <person name="Zaremba-Niedzwiedzka K."/>
            <person name="Martijn J."/>
            <person name="Lind A.E."/>
            <person name="van Eijk R."/>
            <person name="Schleper C."/>
            <person name="Guy L."/>
            <person name="Ettema T.J."/>
        </authorList>
    </citation>
    <scope>NUCLEOTIDE SEQUENCE</scope>
</reference>
<dbReference type="SUPFAM" id="SSF56281">
    <property type="entry name" value="Metallo-hydrolase/oxidoreductase"/>
    <property type="match status" value="1"/>
</dbReference>
<organism evidence="1">
    <name type="scientific">marine sediment metagenome</name>
    <dbReference type="NCBI Taxonomy" id="412755"/>
    <lineage>
        <taxon>unclassified sequences</taxon>
        <taxon>metagenomes</taxon>
        <taxon>ecological metagenomes</taxon>
    </lineage>
</organism>